<organism evidence="10 11">
    <name type="scientific">Aristolochia fimbriata</name>
    <name type="common">White veined hardy Dutchman's pipe vine</name>
    <dbReference type="NCBI Taxonomy" id="158543"/>
    <lineage>
        <taxon>Eukaryota</taxon>
        <taxon>Viridiplantae</taxon>
        <taxon>Streptophyta</taxon>
        <taxon>Embryophyta</taxon>
        <taxon>Tracheophyta</taxon>
        <taxon>Spermatophyta</taxon>
        <taxon>Magnoliopsida</taxon>
        <taxon>Magnoliidae</taxon>
        <taxon>Piperales</taxon>
        <taxon>Aristolochiaceae</taxon>
        <taxon>Aristolochia</taxon>
    </lineage>
</organism>
<evidence type="ECO:0000256" key="6">
    <source>
        <dbReference type="ARBA" id="ARBA00022989"/>
    </source>
</evidence>
<dbReference type="PANTHER" id="PTHR36488">
    <property type="entry name" value="CASP-LIKE PROTEIN 1U1"/>
    <property type="match status" value="1"/>
</dbReference>
<dbReference type="GO" id="GO:0005886">
    <property type="term" value="C:plasma membrane"/>
    <property type="evidence" value="ECO:0007669"/>
    <property type="project" value="UniProtKB-SubCell"/>
</dbReference>
<dbReference type="Pfam" id="PF04535">
    <property type="entry name" value="CASP_dom"/>
    <property type="match status" value="1"/>
</dbReference>
<dbReference type="NCBIfam" id="TIGR01569">
    <property type="entry name" value="A_tha_TIGR01569"/>
    <property type="match status" value="1"/>
</dbReference>
<keyword evidence="11" id="KW-1185">Reference proteome</keyword>
<comment type="similarity">
    <text evidence="2 8">Belongs to the Casparian strip membrane proteins (CASP) family.</text>
</comment>
<name>A0AAV7EBQ1_ARIFI</name>
<evidence type="ECO:0000256" key="2">
    <source>
        <dbReference type="ARBA" id="ARBA00007651"/>
    </source>
</evidence>
<feature type="transmembrane region" description="Helical" evidence="8">
    <location>
        <begin position="20"/>
        <end position="44"/>
    </location>
</feature>
<dbReference type="InterPro" id="IPR006702">
    <property type="entry name" value="CASP_dom"/>
</dbReference>
<comment type="subcellular location">
    <subcellularLocation>
        <location evidence="1 8">Cell membrane</location>
        <topology evidence="1 8">Multi-pass membrane protein</topology>
    </subcellularLocation>
</comment>
<protein>
    <recommendedName>
        <fullName evidence="8">CASP-like protein</fullName>
    </recommendedName>
</protein>
<dbReference type="InterPro" id="IPR006459">
    <property type="entry name" value="CASP/CASPL"/>
</dbReference>
<dbReference type="EMBL" id="JAINDJ010000005">
    <property type="protein sequence ID" value="KAG9446270.1"/>
    <property type="molecule type" value="Genomic_DNA"/>
</dbReference>
<sequence length="182" mass="19714">MANNLVKIEQNPPQKTKRLFLVTQVLIRAAASGASLAAALIMATNKEKKTVYGFEMEAKYTYSSAFRFLVGANIAACAYSLASLPFVLMLTANRSRQRCFFCLFLLDLMVMGLLTAASSAATAIGLVGKYGNSHTGWGEICSYVGHYCDKTTYSLVCSYAALILFFFITILSATKPKPSPAS</sequence>
<evidence type="ECO:0000313" key="10">
    <source>
        <dbReference type="EMBL" id="KAG9446270.1"/>
    </source>
</evidence>
<evidence type="ECO:0000259" key="9">
    <source>
        <dbReference type="Pfam" id="PF04535"/>
    </source>
</evidence>
<evidence type="ECO:0000256" key="1">
    <source>
        <dbReference type="ARBA" id="ARBA00004651"/>
    </source>
</evidence>
<feature type="domain" description="Casparian strip membrane protein" evidence="9">
    <location>
        <begin position="20"/>
        <end position="164"/>
    </location>
</feature>
<dbReference type="PANTHER" id="PTHR36488:SF8">
    <property type="entry name" value="CASP-LIKE PROTEIN 1U1"/>
    <property type="match status" value="1"/>
</dbReference>
<evidence type="ECO:0000256" key="3">
    <source>
        <dbReference type="ARBA" id="ARBA00011489"/>
    </source>
</evidence>
<evidence type="ECO:0000256" key="4">
    <source>
        <dbReference type="ARBA" id="ARBA00022475"/>
    </source>
</evidence>
<keyword evidence="7 8" id="KW-0472">Membrane</keyword>
<dbReference type="InterPro" id="IPR044173">
    <property type="entry name" value="CASPL"/>
</dbReference>
<reference evidence="10 11" key="1">
    <citation type="submission" date="2021-07" db="EMBL/GenBank/DDBJ databases">
        <title>The Aristolochia fimbriata genome: insights into angiosperm evolution, floral development and chemical biosynthesis.</title>
        <authorList>
            <person name="Jiao Y."/>
        </authorList>
    </citation>
    <scope>NUCLEOTIDE SEQUENCE [LARGE SCALE GENOMIC DNA]</scope>
    <source>
        <strain evidence="10">IBCAS-2021</strain>
        <tissue evidence="10">Leaf</tissue>
    </source>
</reference>
<evidence type="ECO:0000256" key="8">
    <source>
        <dbReference type="RuleBase" id="RU361233"/>
    </source>
</evidence>
<comment type="subunit">
    <text evidence="3 8">Homodimer and heterodimers.</text>
</comment>
<keyword evidence="4 8" id="KW-1003">Cell membrane</keyword>
<evidence type="ECO:0000256" key="7">
    <source>
        <dbReference type="ARBA" id="ARBA00023136"/>
    </source>
</evidence>
<dbReference type="AlphaFoldDB" id="A0AAV7EBQ1"/>
<evidence type="ECO:0000313" key="11">
    <source>
        <dbReference type="Proteomes" id="UP000825729"/>
    </source>
</evidence>
<gene>
    <name evidence="10" type="ORF">H6P81_012398</name>
</gene>
<keyword evidence="5 8" id="KW-0812">Transmembrane</keyword>
<comment type="caution">
    <text evidence="10">The sequence shown here is derived from an EMBL/GenBank/DDBJ whole genome shotgun (WGS) entry which is preliminary data.</text>
</comment>
<feature type="transmembrane region" description="Helical" evidence="8">
    <location>
        <begin position="64"/>
        <end position="88"/>
    </location>
</feature>
<proteinExistence type="inferred from homology"/>
<feature type="transmembrane region" description="Helical" evidence="8">
    <location>
        <begin position="100"/>
        <end position="127"/>
    </location>
</feature>
<feature type="transmembrane region" description="Helical" evidence="8">
    <location>
        <begin position="153"/>
        <end position="173"/>
    </location>
</feature>
<dbReference type="Proteomes" id="UP000825729">
    <property type="component" value="Unassembled WGS sequence"/>
</dbReference>
<accession>A0AAV7EBQ1</accession>
<evidence type="ECO:0000256" key="5">
    <source>
        <dbReference type="ARBA" id="ARBA00022692"/>
    </source>
</evidence>
<keyword evidence="6 8" id="KW-1133">Transmembrane helix</keyword>